<evidence type="ECO:0000313" key="1">
    <source>
        <dbReference type="EMBL" id="KAJ7019545.1"/>
    </source>
</evidence>
<dbReference type="AlphaFoldDB" id="A0AAD6S267"/>
<feature type="non-terminal residue" evidence="1">
    <location>
        <position position="1"/>
    </location>
</feature>
<accession>A0AAD6S267</accession>
<comment type="caution">
    <text evidence="1">The sequence shown here is derived from an EMBL/GenBank/DDBJ whole genome shotgun (WGS) entry which is preliminary data.</text>
</comment>
<evidence type="ECO:0000313" key="2">
    <source>
        <dbReference type="Proteomes" id="UP001218188"/>
    </source>
</evidence>
<proteinExistence type="predicted"/>
<gene>
    <name evidence="1" type="ORF">C8F04DRAFT_975516</name>
</gene>
<organism evidence="1 2">
    <name type="scientific">Mycena alexandri</name>
    <dbReference type="NCBI Taxonomy" id="1745969"/>
    <lineage>
        <taxon>Eukaryota</taxon>
        <taxon>Fungi</taxon>
        <taxon>Dikarya</taxon>
        <taxon>Basidiomycota</taxon>
        <taxon>Agaricomycotina</taxon>
        <taxon>Agaricomycetes</taxon>
        <taxon>Agaricomycetidae</taxon>
        <taxon>Agaricales</taxon>
        <taxon>Marasmiineae</taxon>
        <taxon>Mycenaceae</taxon>
        <taxon>Mycena</taxon>
    </lineage>
</organism>
<keyword evidence="2" id="KW-1185">Reference proteome</keyword>
<protein>
    <submittedName>
        <fullName evidence="1">Uncharacterized protein</fullName>
    </submittedName>
</protein>
<reference evidence="1" key="1">
    <citation type="submission" date="2023-03" db="EMBL/GenBank/DDBJ databases">
        <title>Massive genome expansion in bonnet fungi (Mycena s.s.) driven by repeated elements and novel gene families across ecological guilds.</title>
        <authorList>
            <consortium name="Lawrence Berkeley National Laboratory"/>
            <person name="Harder C.B."/>
            <person name="Miyauchi S."/>
            <person name="Viragh M."/>
            <person name="Kuo A."/>
            <person name="Thoen E."/>
            <person name="Andreopoulos B."/>
            <person name="Lu D."/>
            <person name="Skrede I."/>
            <person name="Drula E."/>
            <person name="Henrissat B."/>
            <person name="Morin E."/>
            <person name="Kohler A."/>
            <person name="Barry K."/>
            <person name="LaButti K."/>
            <person name="Morin E."/>
            <person name="Salamov A."/>
            <person name="Lipzen A."/>
            <person name="Mereny Z."/>
            <person name="Hegedus B."/>
            <person name="Baldrian P."/>
            <person name="Stursova M."/>
            <person name="Weitz H."/>
            <person name="Taylor A."/>
            <person name="Grigoriev I.V."/>
            <person name="Nagy L.G."/>
            <person name="Martin F."/>
            <person name="Kauserud H."/>
        </authorList>
    </citation>
    <scope>NUCLEOTIDE SEQUENCE</scope>
    <source>
        <strain evidence="1">CBHHK200</strain>
    </source>
</reference>
<sequence length="65" mass="7608">WPSAEVLFNLVQKSSGYFVYASTIIKFVDDLYFRPTERLAIIQDLKPTQDDAPFEVLDKLYHQIL</sequence>
<name>A0AAD6S267_9AGAR</name>
<dbReference type="EMBL" id="JARJCM010000290">
    <property type="protein sequence ID" value="KAJ7019545.1"/>
    <property type="molecule type" value="Genomic_DNA"/>
</dbReference>
<dbReference type="Proteomes" id="UP001218188">
    <property type="component" value="Unassembled WGS sequence"/>
</dbReference>